<name>A0A7R9UEK9_9STRA</name>
<dbReference type="EMBL" id="HBEA01017711">
    <property type="protein sequence ID" value="CAD8263942.1"/>
    <property type="molecule type" value="Transcribed_RNA"/>
</dbReference>
<dbReference type="InterPro" id="IPR041679">
    <property type="entry name" value="DNA2/NAM7-like_C"/>
</dbReference>
<dbReference type="AlphaFoldDB" id="A0A7R9UEK9"/>
<feature type="domain" description="DNA2/NAM7 helicase helicase" evidence="3">
    <location>
        <begin position="692"/>
        <end position="755"/>
    </location>
</feature>
<dbReference type="InterPro" id="IPR047187">
    <property type="entry name" value="SF1_C_Upf1"/>
</dbReference>
<evidence type="ECO:0000313" key="5">
    <source>
        <dbReference type="EMBL" id="CAD8263942.1"/>
    </source>
</evidence>
<keyword evidence="2" id="KW-0963">Cytoplasm</keyword>
<reference evidence="5" key="1">
    <citation type="submission" date="2021-01" db="EMBL/GenBank/DDBJ databases">
        <authorList>
            <person name="Corre E."/>
            <person name="Pelletier E."/>
            <person name="Niang G."/>
            <person name="Scheremetjew M."/>
            <person name="Finn R."/>
            <person name="Kale V."/>
            <person name="Holt S."/>
            <person name="Cochrane G."/>
            <person name="Meng A."/>
            <person name="Brown T."/>
            <person name="Cohen L."/>
        </authorList>
    </citation>
    <scope>NUCLEOTIDE SEQUENCE</scope>
    <source>
        <strain evidence="5">CCMP2078</strain>
    </source>
</reference>
<dbReference type="Gene3D" id="3.40.50.300">
    <property type="entry name" value="P-loop containing nucleotide triphosphate hydrolases"/>
    <property type="match status" value="2"/>
</dbReference>
<comment type="subcellular location">
    <subcellularLocation>
        <location evidence="1">Cytoplasm</location>
    </subcellularLocation>
</comment>
<evidence type="ECO:0000256" key="2">
    <source>
        <dbReference type="ARBA" id="ARBA00022490"/>
    </source>
</evidence>
<dbReference type="GO" id="GO:0004386">
    <property type="term" value="F:helicase activity"/>
    <property type="evidence" value="ECO:0007669"/>
    <property type="project" value="InterPro"/>
</dbReference>
<accession>A0A7R9UEK9</accession>
<evidence type="ECO:0000259" key="3">
    <source>
        <dbReference type="Pfam" id="PF13086"/>
    </source>
</evidence>
<dbReference type="Pfam" id="PF13087">
    <property type="entry name" value="AAA_12"/>
    <property type="match status" value="1"/>
</dbReference>
<dbReference type="PANTHER" id="PTHR45418:SF5">
    <property type="entry name" value="BRCA2-INTERACTING PROTEIN-LIKE-RELATED"/>
    <property type="match status" value="1"/>
</dbReference>
<dbReference type="CDD" id="cd18808">
    <property type="entry name" value="SF1_C_Upf1"/>
    <property type="match status" value="1"/>
</dbReference>
<organism evidence="5">
    <name type="scientific">Pinguiococcus pyrenoidosus</name>
    <dbReference type="NCBI Taxonomy" id="172671"/>
    <lineage>
        <taxon>Eukaryota</taxon>
        <taxon>Sar</taxon>
        <taxon>Stramenopiles</taxon>
        <taxon>Ochrophyta</taxon>
        <taxon>Pinguiophyceae</taxon>
        <taxon>Pinguiochrysidales</taxon>
        <taxon>Pinguiochrysidaceae</taxon>
        <taxon>Pinguiococcus</taxon>
    </lineage>
</organism>
<proteinExistence type="predicted"/>
<dbReference type="GO" id="GO:0005737">
    <property type="term" value="C:cytoplasm"/>
    <property type="evidence" value="ECO:0007669"/>
    <property type="project" value="UniProtKB-SubCell"/>
</dbReference>
<dbReference type="InterPro" id="IPR027417">
    <property type="entry name" value="P-loop_NTPase"/>
</dbReference>
<gene>
    <name evidence="5" type="ORF">PPYR1160_LOCUS13445</name>
</gene>
<evidence type="ECO:0000259" key="4">
    <source>
        <dbReference type="Pfam" id="PF13087"/>
    </source>
</evidence>
<feature type="domain" description="DNA2/NAM7 helicase helicase" evidence="3">
    <location>
        <begin position="559"/>
        <end position="638"/>
    </location>
</feature>
<dbReference type="SUPFAM" id="SSF52540">
    <property type="entry name" value="P-loop containing nucleoside triphosphate hydrolases"/>
    <property type="match status" value="1"/>
</dbReference>
<protein>
    <recommendedName>
        <fullName evidence="6">RNA helicase</fullName>
    </recommendedName>
</protein>
<dbReference type="Pfam" id="PF13086">
    <property type="entry name" value="AAA_11"/>
    <property type="match status" value="2"/>
</dbReference>
<sequence>MVAQAEVWKEAVTVTVKAESAGRAQVSRVSGCVRLLETSSPLFAVRVNQKKLENLAMQQISGSRTRLSFTMSLECLRDEQVPLEEPEYWYGVIEMEIRTEGSHTAGGQTVSRFLKVKALLSTRSTEAAFKLSVEAKPFFPLNLRQCFDTPVAAVVTADRTLLNAPPEAFDVERHAAYFDIPPRVWQLWSIHQSFMDRSRPSQKALQEGASSPPEQRTALELEVESFSATERFVSVYGQKAFDAKYLANRVAFFLFLEEAQSKCDVYSFDQFNVQPRLVRVRTIPSSKPSGTPVRVPIVQLKVPGLMENRPALCFGDEVRFRPATAMRSMRFPGEVRGLVIDAQPTKGMILVQLPSIEAMGYTFAPPSANGVGGSSEQPLEWHVRFSYSRTPYCLMHKATANHVGRMSIRLLYPNESHVRTWQEYEETGMTNPDAVSTLAAMKLCPLAYGRLREVVSLAVAAHNERREKKPISVTEFVSLARPKMREERVPFLSAYAAYFATVLSRPIDWTAHGFHLDWDGGFTTCTVDTLLSVTTVACLPAQEVDPAARVEETLANKALNEKQLQAVTDILRRSSGVAPYLIFGPPGTGKTMTLVEAVMQLFIREPQSRILCTASSDAAADILAGRLLKYLEAMMPRSVACKTIFRMNWWRRNPASLPPNLLRISSQNKHGVFDFVPLRNLSRAPMDGVQGPRIIVSTAAASEVLNTLLGSQKAFFSHVVADECSQCLEPELLIPLQFASNMTSVVLCGDPRQLGSALRCSHSRRGAFDVSLQERLMKHCAVYHNPEGFVQDLPPGWAPWRGRRRTITTLEYNYRSHESIIRLASAMFYDGQLVAKGDSEVTGSMLGFRLRNDIATSSIIEDPKRQAALMWLGCAGEHAHEVDSPSFFNVVEATSVLRLIKRLLSSEDVSVSPSDIGVICAFRRQTLLVRKLLRKDGLGAVNVGSCEDFQGNEKRIVIVSLTLTHSPGPVTVEDKAAREPQTVRMGLFGDPKKFNVSTTRAKALCVVVGEPRYAATDPCWRNLLHMCVLEKNYSGREFWIEGDEGFGYTPAHAYGDGDDEAGAILDRLGSLALGYGDAVSMFPRSLEGFYQEEAGWRVLM</sequence>
<dbReference type="InterPro" id="IPR041677">
    <property type="entry name" value="DNA2/NAM7_AAA_11"/>
</dbReference>
<dbReference type="PANTHER" id="PTHR45418">
    <property type="entry name" value="CANCER/TESTIS ANTIGEN 55"/>
    <property type="match status" value="1"/>
</dbReference>
<evidence type="ECO:0008006" key="6">
    <source>
        <dbReference type="Google" id="ProtNLM"/>
    </source>
</evidence>
<feature type="domain" description="DNA2/NAM7 helicase-like C-terminal" evidence="4">
    <location>
        <begin position="805"/>
        <end position="1010"/>
    </location>
</feature>
<evidence type="ECO:0000256" key="1">
    <source>
        <dbReference type="ARBA" id="ARBA00004496"/>
    </source>
</evidence>